<keyword evidence="1" id="KW-0282">Flagellum</keyword>
<name>A0A8S5LA90_9CAUD</name>
<proteinExistence type="predicted"/>
<sequence length="71" mass="8203">MMTYHSSFIKRGYITLQLKFEDANVFVNGDYIVAVKDKGKDGSIVEMTSGQMYYVKETPEKILELLRKLYG</sequence>
<reference evidence="1" key="1">
    <citation type="journal article" date="2021" name="Proc. Natl. Acad. Sci. U.S.A.">
        <title>A Catalog of Tens of Thousands of Viruses from Human Metagenomes Reveals Hidden Associations with Chronic Diseases.</title>
        <authorList>
            <person name="Tisza M.J."/>
            <person name="Buck C.B."/>
        </authorList>
    </citation>
    <scope>NUCLEOTIDE SEQUENCE</scope>
    <source>
        <strain evidence="1">CtFNZ2</strain>
    </source>
</reference>
<evidence type="ECO:0000313" key="1">
    <source>
        <dbReference type="EMBL" id="DAD66868.1"/>
    </source>
</evidence>
<protein>
    <submittedName>
        <fullName evidence="1">Flagellar and swarming motility protein</fullName>
    </submittedName>
</protein>
<keyword evidence="1" id="KW-0969">Cilium</keyword>
<keyword evidence="1" id="KW-0966">Cell projection</keyword>
<organism evidence="1">
    <name type="scientific">Siphoviridae sp. ctFNZ2</name>
    <dbReference type="NCBI Taxonomy" id="2823572"/>
    <lineage>
        <taxon>Viruses</taxon>
        <taxon>Duplodnaviria</taxon>
        <taxon>Heunggongvirae</taxon>
        <taxon>Uroviricota</taxon>
        <taxon>Caudoviricetes</taxon>
    </lineage>
</organism>
<dbReference type="EMBL" id="BK014663">
    <property type="protein sequence ID" value="DAD66868.1"/>
    <property type="molecule type" value="Genomic_DNA"/>
</dbReference>
<accession>A0A8S5LA90</accession>